<reference evidence="1 2" key="1">
    <citation type="submission" date="2024-04" db="EMBL/GenBank/DDBJ databases">
        <authorList>
            <person name="Waldvogel A.-M."/>
            <person name="Schoenle A."/>
        </authorList>
    </citation>
    <scope>NUCLEOTIDE SEQUENCE [LARGE SCALE GENOMIC DNA]</scope>
</reference>
<dbReference type="EMBL" id="OZ035837">
    <property type="protein sequence ID" value="CAL1581697.1"/>
    <property type="molecule type" value="Genomic_DNA"/>
</dbReference>
<gene>
    <name evidence="1" type="ORF">KC01_LOCUS12432</name>
</gene>
<sequence length="82" mass="9183">MNPKEAEAVKALQNETPSTVRENRLPRFLSLAHHIAKLELGEAGDPIQHRKRPTLKTQVRKNSAFGQLNILSAHSQEEHPGN</sequence>
<keyword evidence="2" id="KW-1185">Reference proteome</keyword>
<dbReference type="AlphaFoldDB" id="A0AAV2K1W1"/>
<protein>
    <submittedName>
        <fullName evidence="1">Uncharacterized protein</fullName>
    </submittedName>
</protein>
<organism evidence="1 2">
    <name type="scientific">Knipowitschia caucasica</name>
    <name type="common">Caucasian dwarf goby</name>
    <name type="synonym">Pomatoschistus caucasicus</name>
    <dbReference type="NCBI Taxonomy" id="637954"/>
    <lineage>
        <taxon>Eukaryota</taxon>
        <taxon>Metazoa</taxon>
        <taxon>Chordata</taxon>
        <taxon>Craniata</taxon>
        <taxon>Vertebrata</taxon>
        <taxon>Euteleostomi</taxon>
        <taxon>Actinopterygii</taxon>
        <taxon>Neopterygii</taxon>
        <taxon>Teleostei</taxon>
        <taxon>Neoteleostei</taxon>
        <taxon>Acanthomorphata</taxon>
        <taxon>Gobiaria</taxon>
        <taxon>Gobiiformes</taxon>
        <taxon>Gobioidei</taxon>
        <taxon>Gobiidae</taxon>
        <taxon>Gobiinae</taxon>
        <taxon>Knipowitschia</taxon>
    </lineage>
</organism>
<evidence type="ECO:0000313" key="2">
    <source>
        <dbReference type="Proteomes" id="UP001497482"/>
    </source>
</evidence>
<name>A0AAV2K1W1_KNICA</name>
<evidence type="ECO:0000313" key="1">
    <source>
        <dbReference type="EMBL" id="CAL1581697.1"/>
    </source>
</evidence>
<dbReference type="Proteomes" id="UP001497482">
    <property type="component" value="Chromosome 15"/>
</dbReference>
<accession>A0AAV2K1W1</accession>
<proteinExistence type="predicted"/>